<evidence type="ECO:0000256" key="11">
    <source>
        <dbReference type="RuleBase" id="RU363032"/>
    </source>
</evidence>
<evidence type="ECO:0000256" key="6">
    <source>
        <dbReference type="ARBA" id="ARBA00022989"/>
    </source>
</evidence>
<keyword evidence="8" id="KW-0921">Nickel transport</keyword>
<gene>
    <name evidence="13" type="ORF">X474_11515</name>
</gene>
<dbReference type="Pfam" id="PF00528">
    <property type="entry name" value="BPD_transp_1"/>
    <property type="match status" value="1"/>
</dbReference>
<dbReference type="EMBL" id="AZAC01000014">
    <property type="protein sequence ID" value="KIX13631.1"/>
    <property type="molecule type" value="Genomic_DNA"/>
</dbReference>
<dbReference type="NCBIfam" id="NF045470">
    <property type="entry name" value="Opp2B"/>
    <property type="match status" value="1"/>
</dbReference>
<dbReference type="PANTHER" id="PTHR43163">
    <property type="entry name" value="DIPEPTIDE TRANSPORT SYSTEM PERMEASE PROTEIN DPPB-RELATED"/>
    <property type="match status" value="1"/>
</dbReference>
<dbReference type="STRING" id="1429043.X474_11515"/>
<keyword evidence="9 11" id="KW-0472">Membrane</keyword>
<keyword evidence="2 11" id="KW-0813">Transport</keyword>
<dbReference type="Proteomes" id="UP000032233">
    <property type="component" value="Unassembled WGS sequence"/>
</dbReference>
<dbReference type="InterPro" id="IPR045621">
    <property type="entry name" value="BPD_transp_1_N"/>
</dbReference>
<dbReference type="AlphaFoldDB" id="A0A0D2JD02"/>
<name>A0A0D2JD02_9BACT</name>
<evidence type="ECO:0000256" key="3">
    <source>
        <dbReference type="ARBA" id="ARBA00022475"/>
    </source>
</evidence>
<dbReference type="FunCoup" id="A0A0D2JD02">
    <property type="interactions" value="145"/>
</dbReference>
<dbReference type="Gene3D" id="1.10.3720.10">
    <property type="entry name" value="MetI-like"/>
    <property type="match status" value="1"/>
</dbReference>
<dbReference type="InParanoid" id="A0A0D2JD02"/>
<keyword evidence="4" id="KW-0533">Nickel</keyword>
<keyword evidence="3" id="KW-1003">Cell membrane</keyword>
<keyword evidence="7" id="KW-0406">Ion transport</keyword>
<feature type="domain" description="ABC transmembrane type-1" evidence="12">
    <location>
        <begin position="95"/>
        <end position="296"/>
    </location>
</feature>
<feature type="transmembrane region" description="Helical" evidence="11">
    <location>
        <begin position="173"/>
        <end position="192"/>
    </location>
</feature>
<dbReference type="OrthoDB" id="9778910at2"/>
<dbReference type="InterPro" id="IPR050045">
    <property type="entry name" value="Opp2B"/>
</dbReference>
<organism evidence="13 14">
    <name type="scientific">Dethiosulfatarculus sandiegensis</name>
    <dbReference type="NCBI Taxonomy" id="1429043"/>
    <lineage>
        <taxon>Bacteria</taxon>
        <taxon>Pseudomonadati</taxon>
        <taxon>Thermodesulfobacteriota</taxon>
        <taxon>Desulfarculia</taxon>
        <taxon>Desulfarculales</taxon>
        <taxon>Desulfarculaceae</taxon>
        <taxon>Dethiosulfatarculus</taxon>
    </lineage>
</organism>
<feature type="transmembrane region" description="Helical" evidence="11">
    <location>
        <begin position="273"/>
        <end position="299"/>
    </location>
</feature>
<evidence type="ECO:0000256" key="7">
    <source>
        <dbReference type="ARBA" id="ARBA00023065"/>
    </source>
</evidence>
<dbReference type="SUPFAM" id="SSF161098">
    <property type="entry name" value="MetI-like"/>
    <property type="match status" value="1"/>
</dbReference>
<evidence type="ECO:0000256" key="9">
    <source>
        <dbReference type="ARBA" id="ARBA00023136"/>
    </source>
</evidence>
<dbReference type="InterPro" id="IPR000515">
    <property type="entry name" value="MetI-like"/>
</dbReference>
<comment type="caution">
    <text evidence="13">The sequence shown here is derived from an EMBL/GenBank/DDBJ whole genome shotgun (WGS) entry which is preliminary data.</text>
</comment>
<evidence type="ECO:0000256" key="1">
    <source>
        <dbReference type="ARBA" id="ARBA00004651"/>
    </source>
</evidence>
<dbReference type="GO" id="GO:0005886">
    <property type="term" value="C:plasma membrane"/>
    <property type="evidence" value="ECO:0007669"/>
    <property type="project" value="UniProtKB-SubCell"/>
</dbReference>
<evidence type="ECO:0000313" key="14">
    <source>
        <dbReference type="Proteomes" id="UP000032233"/>
    </source>
</evidence>
<dbReference type="Pfam" id="PF19300">
    <property type="entry name" value="BPD_transp_1_N"/>
    <property type="match status" value="1"/>
</dbReference>
<dbReference type="CDD" id="cd06261">
    <property type="entry name" value="TM_PBP2"/>
    <property type="match status" value="1"/>
</dbReference>
<feature type="transmembrane region" description="Helical" evidence="11">
    <location>
        <begin position="228"/>
        <end position="253"/>
    </location>
</feature>
<dbReference type="RefSeq" id="WP_044348693.1">
    <property type="nucleotide sequence ID" value="NZ_AZAC01000014.1"/>
</dbReference>
<accession>A0A0D2JD02</accession>
<comment type="similarity">
    <text evidence="10">Belongs to the binding-protein-dependent transport system permease family. OppBC subfamily.</text>
</comment>
<dbReference type="GO" id="GO:0015099">
    <property type="term" value="F:nickel cation transmembrane transporter activity"/>
    <property type="evidence" value="ECO:0007669"/>
    <property type="project" value="InterPro"/>
</dbReference>
<feature type="transmembrane region" description="Helical" evidence="11">
    <location>
        <begin position="134"/>
        <end position="161"/>
    </location>
</feature>
<protein>
    <submittedName>
        <fullName evidence="13">Glutathione ABC transporter permease</fullName>
    </submittedName>
</protein>
<sequence>MLQYITKRLLFIIPVLLGISILLFFMLRMLPGDPAQVLAGQMASPEDIQQIRVQLGLDKSVLVQYGLFLGRLVKLDLGRSARTQNPVSQEIWARLPNTLLLSVVAIFLACLFGIPAGVISAVKPYSWLDYCVTAIALFGISMPVFWLGLMLVVVFSIWLHWLPAGGVGTWKHVVLPAVTLSAFVVAFIARMTRATMLEVLSQDYTTTARSKGLKETVIVVKHALRNALIPIITVVGLQFGLLLGGAVLTETVFAWPGLGRLIVDSILARDYPMIQGAILTFGLLYVMVNLVVDLLYAYVDPRIRYE</sequence>
<evidence type="ECO:0000256" key="5">
    <source>
        <dbReference type="ARBA" id="ARBA00022692"/>
    </source>
</evidence>
<keyword evidence="5 11" id="KW-0812">Transmembrane</keyword>
<feature type="transmembrane region" description="Helical" evidence="11">
    <location>
        <begin position="99"/>
        <end position="122"/>
    </location>
</feature>
<evidence type="ECO:0000256" key="4">
    <source>
        <dbReference type="ARBA" id="ARBA00022596"/>
    </source>
</evidence>
<dbReference type="PATRIC" id="fig|1429043.3.peg.2450"/>
<evidence type="ECO:0000256" key="10">
    <source>
        <dbReference type="ARBA" id="ARBA00024202"/>
    </source>
</evidence>
<evidence type="ECO:0000313" key="13">
    <source>
        <dbReference type="EMBL" id="KIX13631.1"/>
    </source>
</evidence>
<evidence type="ECO:0000256" key="2">
    <source>
        <dbReference type="ARBA" id="ARBA00022448"/>
    </source>
</evidence>
<keyword evidence="6 11" id="KW-1133">Transmembrane helix</keyword>
<dbReference type="PROSITE" id="PS50928">
    <property type="entry name" value="ABC_TM1"/>
    <property type="match status" value="1"/>
</dbReference>
<dbReference type="InterPro" id="IPR035906">
    <property type="entry name" value="MetI-like_sf"/>
</dbReference>
<comment type="subcellular location">
    <subcellularLocation>
        <location evidence="1 11">Cell membrane</location>
        <topology evidence="1 11">Multi-pass membrane protein</topology>
    </subcellularLocation>
</comment>
<feature type="transmembrane region" description="Helical" evidence="11">
    <location>
        <begin position="9"/>
        <end position="27"/>
    </location>
</feature>
<dbReference type="PANTHER" id="PTHR43163:SF6">
    <property type="entry name" value="DIPEPTIDE TRANSPORT SYSTEM PERMEASE PROTEIN DPPB-RELATED"/>
    <property type="match status" value="1"/>
</dbReference>
<reference evidence="13 14" key="1">
    <citation type="submission" date="2013-11" db="EMBL/GenBank/DDBJ databases">
        <title>Metagenomic analysis of a methanogenic consortium involved in long chain n-alkane degradation.</title>
        <authorList>
            <person name="Davidova I.A."/>
            <person name="Callaghan A.V."/>
            <person name="Wawrik B."/>
            <person name="Pruitt S."/>
            <person name="Marks C."/>
            <person name="Duncan K.E."/>
            <person name="Suflita J.M."/>
        </authorList>
    </citation>
    <scope>NUCLEOTIDE SEQUENCE [LARGE SCALE GENOMIC DNA]</scope>
    <source>
        <strain evidence="13 14">SPR</strain>
    </source>
</reference>
<evidence type="ECO:0000259" key="12">
    <source>
        <dbReference type="PROSITE" id="PS50928"/>
    </source>
</evidence>
<proteinExistence type="inferred from homology"/>
<keyword evidence="14" id="KW-1185">Reference proteome</keyword>
<evidence type="ECO:0000256" key="8">
    <source>
        <dbReference type="ARBA" id="ARBA00023112"/>
    </source>
</evidence>